<evidence type="ECO:0000256" key="1">
    <source>
        <dbReference type="SAM" id="MobiDB-lite"/>
    </source>
</evidence>
<organism evidence="2 3">
    <name type="scientific">Flavobacterium suncheonense GH29-5 = DSM 17707</name>
    <dbReference type="NCBI Taxonomy" id="1121899"/>
    <lineage>
        <taxon>Bacteria</taxon>
        <taxon>Pseudomonadati</taxon>
        <taxon>Bacteroidota</taxon>
        <taxon>Flavobacteriia</taxon>
        <taxon>Flavobacteriales</taxon>
        <taxon>Flavobacteriaceae</taxon>
        <taxon>Flavobacterium</taxon>
    </lineage>
</organism>
<protein>
    <recommendedName>
        <fullName evidence="4">Transglutaminase-like domain-containing protein</fullName>
    </recommendedName>
</protein>
<dbReference type="OrthoDB" id="1154186at2"/>
<dbReference type="eggNOG" id="ENOG50330XR">
    <property type="taxonomic scope" value="Bacteria"/>
</dbReference>
<gene>
    <name evidence="2" type="ORF">Q764_07235</name>
</gene>
<evidence type="ECO:0000313" key="2">
    <source>
        <dbReference type="EMBL" id="KGO89556.1"/>
    </source>
</evidence>
<dbReference type="Proteomes" id="UP000030121">
    <property type="component" value="Unassembled WGS sequence"/>
</dbReference>
<dbReference type="Gene3D" id="3.10.620.30">
    <property type="match status" value="1"/>
</dbReference>
<dbReference type="STRING" id="1121899.GCA_000430025_00567"/>
<accession>A0A0A2MD58</accession>
<feature type="region of interest" description="Disordered" evidence="1">
    <location>
        <begin position="502"/>
        <end position="533"/>
    </location>
</feature>
<sequence>MDAATVNRLLRRELKPFDKWVDLIPAYEGSQYDFEAPNQYSDTDDTLVFMANCVEKTAHQLVKVAPLLKGNTLTETVDNIYKWLYNHFQYKLDETTLQHLYKPSAAVYYRKIGFDCKTFSTLASSLLSLLKIPHAFRKVKQKGFVHPVTGELVWSHVYVVVPNGSQTLVVDATTHNNREVSFVEKYDYDMTKVLKHVMLGSPAVTAQQNPYTLDMYGGLACPGQTCNCGGSGSLGNPYAYGYDLNELYTLPIYKPFGLNGGLDSIKSFQWSDIKTLFSKNIDCIGGTAYNKSIAEKDISTLSQRLFGYLDKINQAVIDNDMSTLSFYVNQFIGDATWNASIAGYKRADKDWNSCSASNLKAVHEAFNFYRYTATKALKIWLDQYFTATPNGTKYYGFPQVVGETNTKYYGPDPIDQTLKTAPSPFPVINAFFDEWISYDTDFLIFGIPYFDYALKPGMSIPKFEITQPVLDANANINLLTPQTLLSTLTTVIRTAEQIVTPTTNGTTSQSGTYDASTGAYTGNPNTPKPKPQNAGTGLVIGAIVAWAGWSIYQSSKKSKPNAK</sequence>
<proteinExistence type="predicted"/>
<dbReference type="RefSeq" id="WP_026979354.1">
    <property type="nucleotide sequence ID" value="NZ_AUCZ01000003.1"/>
</dbReference>
<comment type="caution">
    <text evidence="2">The sequence shown here is derived from an EMBL/GenBank/DDBJ whole genome shotgun (WGS) entry which is preliminary data.</text>
</comment>
<reference evidence="2 3" key="1">
    <citation type="submission" date="2013-09" db="EMBL/GenBank/DDBJ databases">
        <authorList>
            <person name="Zeng Z."/>
            <person name="Chen C."/>
        </authorList>
    </citation>
    <scope>NUCLEOTIDE SEQUENCE [LARGE SCALE GENOMIC DNA]</scope>
    <source>
        <strain evidence="2 3">GH29-5</strain>
    </source>
</reference>
<dbReference type="EMBL" id="JRLW01000008">
    <property type="protein sequence ID" value="KGO89556.1"/>
    <property type="molecule type" value="Genomic_DNA"/>
</dbReference>
<dbReference type="AlphaFoldDB" id="A0A0A2MD58"/>
<feature type="compositionally biased region" description="Polar residues" evidence="1">
    <location>
        <begin position="502"/>
        <end position="525"/>
    </location>
</feature>
<evidence type="ECO:0008006" key="4">
    <source>
        <dbReference type="Google" id="ProtNLM"/>
    </source>
</evidence>
<name>A0A0A2MD58_9FLAO</name>
<keyword evidence="3" id="KW-1185">Reference proteome</keyword>
<evidence type="ECO:0000313" key="3">
    <source>
        <dbReference type="Proteomes" id="UP000030121"/>
    </source>
</evidence>